<dbReference type="InterPro" id="IPR013319">
    <property type="entry name" value="GH11/12"/>
</dbReference>
<evidence type="ECO:0000313" key="4">
    <source>
        <dbReference type="EMBL" id="ORY87906.1"/>
    </source>
</evidence>
<dbReference type="SUPFAM" id="SSF49899">
    <property type="entry name" value="Concanavalin A-like lectins/glucanases"/>
    <property type="match status" value="1"/>
</dbReference>
<sequence>MMFTLLNILLPSVLAADFKYCGKHQVRTAGDVNVETNQWNNDNNLLTQCVDVAYDEARGTVSWDVEWQQPQKTIMPHGYPNLQLVHGVPVRVRDIVYLNAATSWTYQIVDAPEDTEMQSAGVRTNVAFDMFFDLDAKKAKDTGKASVEVMIWCAQFGRVVPLGYDSAPPTAEITLEGVDWWIYKASNVQGQTVITFLPKNGKRSPSVDWHIMDFLREVGKIFPDLFVPMLWMGHLQVGSELFEAVRRPSLKTAQRLTTLDQKDQALFYRYQDPPWRCSRCRETTQGC</sequence>
<dbReference type="InterPro" id="IPR002594">
    <property type="entry name" value="GH12"/>
</dbReference>
<evidence type="ECO:0000256" key="1">
    <source>
        <dbReference type="ARBA" id="ARBA00005519"/>
    </source>
</evidence>
<comment type="similarity">
    <text evidence="1 2">Belongs to the glycosyl hydrolase 12 (cellulase H) family.</text>
</comment>
<dbReference type="EMBL" id="MCFI01000001">
    <property type="protein sequence ID" value="ORY87906.1"/>
    <property type="molecule type" value="Genomic_DNA"/>
</dbReference>
<dbReference type="OrthoDB" id="89349at2759"/>
<dbReference type="RefSeq" id="XP_040728401.1">
    <property type="nucleotide sequence ID" value="XM_040866208.1"/>
</dbReference>
<dbReference type="PANTHER" id="PTHR34002">
    <property type="entry name" value="BLR1656 PROTEIN"/>
    <property type="match status" value="1"/>
</dbReference>
<dbReference type="GO" id="GO:0008810">
    <property type="term" value="F:cellulase activity"/>
    <property type="evidence" value="ECO:0007669"/>
    <property type="project" value="InterPro"/>
</dbReference>
<dbReference type="PANTHER" id="PTHR34002:SF9">
    <property type="entry name" value="XYLOGLUCAN-SPECIFIC ENDO-BETA-1,4-GLUCANASE A"/>
    <property type="match status" value="1"/>
</dbReference>
<reference evidence="4 5" key="1">
    <citation type="submission" date="2016-07" db="EMBL/GenBank/DDBJ databases">
        <title>Pervasive Adenine N6-methylation of Active Genes in Fungi.</title>
        <authorList>
            <consortium name="DOE Joint Genome Institute"/>
            <person name="Mondo S.J."/>
            <person name="Dannebaum R.O."/>
            <person name="Kuo R.C."/>
            <person name="Labutti K."/>
            <person name="Haridas S."/>
            <person name="Kuo A."/>
            <person name="Salamov A."/>
            <person name="Ahrendt S.R."/>
            <person name="Lipzen A."/>
            <person name="Sullivan W."/>
            <person name="Andreopoulos W.B."/>
            <person name="Clum A."/>
            <person name="Lindquist E."/>
            <person name="Daum C."/>
            <person name="Ramamoorthy G.K."/>
            <person name="Gryganskyi A."/>
            <person name="Culley D."/>
            <person name="Magnuson J.K."/>
            <person name="James T.Y."/>
            <person name="O'Malley M.A."/>
            <person name="Stajich J.E."/>
            <person name="Spatafora J.W."/>
            <person name="Visel A."/>
            <person name="Grigoriev I.V."/>
        </authorList>
    </citation>
    <scope>NUCLEOTIDE SEQUENCE [LARGE SCALE GENOMIC DNA]</scope>
    <source>
        <strain evidence="4 5">12-1054</strain>
    </source>
</reference>
<keyword evidence="2" id="KW-0624">Polysaccharide degradation</keyword>
<evidence type="ECO:0000313" key="5">
    <source>
        <dbReference type="Proteomes" id="UP000193685"/>
    </source>
</evidence>
<accession>A0A1Y2FXK0</accession>
<dbReference type="InterPro" id="IPR013320">
    <property type="entry name" value="ConA-like_dom_sf"/>
</dbReference>
<keyword evidence="4" id="KW-0430">Lectin</keyword>
<evidence type="ECO:0000256" key="3">
    <source>
        <dbReference type="SAM" id="SignalP"/>
    </source>
</evidence>
<keyword evidence="5" id="KW-1185">Reference proteome</keyword>
<gene>
    <name evidence="4" type="ORF">BCR37DRAFT_16429</name>
</gene>
<comment type="caution">
    <text evidence="4">The sequence shown here is derived from an EMBL/GenBank/DDBJ whole genome shotgun (WGS) entry which is preliminary data.</text>
</comment>
<proteinExistence type="inferred from homology"/>
<evidence type="ECO:0000256" key="2">
    <source>
        <dbReference type="RuleBase" id="RU361163"/>
    </source>
</evidence>
<keyword evidence="2" id="KW-0326">Glycosidase</keyword>
<name>A0A1Y2FXK0_PROLT</name>
<feature type="chain" id="PRO_5011965791" evidence="3">
    <location>
        <begin position="16"/>
        <end position="287"/>
    </location>
</feature>
<dbReference type="GO" id="GO:0030246">
    <property type="term" value="F:carbohydrate binding"/>
    <property type="evidence" value="ECO:0007669"/>
    <property type="project" value="UniProtKB-KW"/>
</dbReference>
<dbReference type="Proteomes" id="UP000193685">
    <property type="component" value="Unassembled WGS sequence"/>
</dbReference>
<dbReference type="Gene3D" id="2.60.120.180">
    <property type="match status" value="1"/>
</dbReference>
<dbReference type="OMA" id="SFNNNAW"/>
<feature type="signal peptide" evidence="3">
    <location>
        <begin position="1"/>
        <end position="15"/>
    </location>
</feature>
<keyword evidence="2" id="KW-0119">Carbohydrate metabolism</keyword>
<dbReference type="Pfam" id="PF01670">
    <property type="entry name" value="Glyco_hydro_12"/>
    <property type="match status" value="1"/>
</dbReference>
<organism evidence="4 5">
    <name type="scientific">Protomyces lactucae-debilis</name>
    <dbReference type="NCBI Taxonomy" id="2754530"/>
    <lineage>
        <taxon>Eukaryota</taxon>
        <taxon>Fungi</taxon>
        <taxon>Dikarya</taxon>
        <taxon>Ascomycota</taxon>
        <taxon>Taphrinomycotina</taxon>
        <taxon>Taphrinomycetes</taxon>
        <taxon>Taphrinales</taxon>
        <taxon>Protomycetaceae</taxon>
        <taxon>Protomyces</taxon>
    </lineage>
</organism>
<dbReference type="AlphaFoldDB" id="A0A1Y2FXK0"/>
<keyword evidence="2" id="KW-0378">Hydrolase</keyword>
<dbReference type="STRING" id="56484.A0A1Y2FXK0"/>
<dbReference type="GeneID" id="63782807"/>
<dbReference type="GO" id="GO:0000272">
    <property type="term" value="P:polysaccharide catabolic process"/>
    <property type="evidence" value="ECO:0007669"/>
    <property type="project" value="UniProtKB-KW"/>
</dbReference>
<keyword evidence="3" id="KW-0732">Signal</keyword>
<protein>
    <submittedName>
        <fullName evidence="4">Concanavalin A-like lectin/glucanase domain-containing protein</fullName>
    </submittedName>
</protein>